<evidence type="ECO:0000313" key="2">
    <source>
        <dbReference type="EMBL" id="VFU06948.1"/>
    </source>
</evidence>
<reference evidence="2 3" key="1">
    <citation type="submission" date="2019-03" db="EMBL/GenBank/DDBJ databases">
        <authorList>
            <person name="Kox A.R. M."/>
        </authorList>
    </citation>
    <scope>NUCLEOTIDE SEQUENCE [LARGE SCALE GENOMIC DNA]</scope>
    <source>
        <strain evidence="2">MTUNDRAET4 annotated genome</strain>
    </source>
</reference>
<sequence length="71" mass="8008">MSVRSATEHSARPSVADYVKRLIPALRMNPKMGRPLVSSTQSIDLKAGPTALNYHRRRNQRPRQVRSLPVS</sequence>
<evidence type="ECO:0000256" key="1">
    <source>
        <dbReference type="SAM" id="MobiDB-lite"/>
    </source>
</evidence>
<name>A0A4U8YW17_METTU</name>
<evidence type="ECO:0000313" key="3">
    <source>
        <dbReference type="Proteomes" id="UP000294360"/>
    </source>
</evidence>
<dbReference type="AlphaFoldDB" id="A0A4U8YW17"/>
<dbReference type="Proteomes" id="UP000294360">
    <property type="component" value="Chromosome"/>
</dbReference>
<proteinExistence type="predicted"/>
<organism evidence="2 3">
    <name type="scientific">Methylocella tundrae</name>
    <dbReference type="NCBI Taxonomy" id="227605"/>
    <lineage>
        <taxon>Bacteria</taxon>
        <taxon>Pseudomonadati</taxon>
        <taxon>Pseudomonadota</taxon>
        <taxon>Alphaproteobacteria</taxon>
        <taxon>Hyphomicrobiales</taxon>
        <taxon>Beijerinckiaceae</taxon>
        <taxon>Methylocella</taxon>
    </lineage>
</organism>
<feature type="region of interest" description="Disordered" evidence="1">
    <location>
        <begin position="33"/>
        <end position="71"/>
    </location>
</feature>
<feature type="compositionally biased region" description="Basic residues" evidence="1">
    <location>
        <begin position="54"/>
        <end position="64"/>
    </location>
</feature>
<protein>
    <submittedName>
        <fullName evidence="2">Uncharacterized protein</fullName>
    </submittedName>
</protein>
<accession>A0A4U8YW17</accession>
<gene>
    <name evidence="2" type="ORF">MTUNDRAET4_0055</name>
</gene>
<dbReference type="EMBL" id="LR536450">
    <property type="protein sequence ID" value="VFU06948.1"/>
    <property type="molecule type" value="Genomic_DNA"/>
</dbReference>
<dbReference type="KEGG" id="mtun:MTUNDRAET4_0055"/>